<dbReference type="EMBL" id="FMAE01000005">
    <property type="protein sequence ID" value="SCB33384.1"/>
    <property type="molecule type" value="Genomic_DNA"/>
</dbReference>
<dbReference type="Proteomes" id="UP000183174">
    <property type="component" value="Unassembled WGS sequence"/>
</dbReference>
<evidence type="ECO:0000313" key="1">
    <source>
        <dbReference type="EMBL" id="SCB33384.1"/>
    </source>
</evidence>
<protein>
    <submittedName>
        <fullName evidence="1">Uncharacterized protein</fullName>
    </submittedName>
</protein>
<evidence type="ECO:0000313" key="2">
    <source>
        <dbReference type="Proteomes" id="UP000183174"/>
    </source>
</evidence>
<accession>A0A1C3W0M4</accession>
<proteinExistence type="predicted"/>
<sequence>MMKLQCARLRLALRVIPPAPIVSMASQRPPQAANDNQMAWPYVPFPPGWYASN</sequence>
<dbReference type="RefSeq" id="WP_225113623.1">
    <property type="nucleotide sequence ID" value="NZ_JADYWB010000050.1"/>
</dbReference>
<gene>
    <name evidence="1" type="ORF">GA0061099_100518</name>
</gene>
<organism evidence="1 2">
    <name type="scientific">Bradyrhizobium yuanmingense</name>
    <dbReference type="NCBI Taxonomy" id="108015"/>
    <lineage>
        <taxon>Bacteria</taxon>
        <taxon>Pseudomonadati</taxon>
        <taxon>Pseudomonadota</taxon>
        <taxon>Alphaproteobacteria</taxon>
        <taxon>Hyphomicrobiales</taxon>
        <taxon>Nitrobacteraceae</taxon>
        <taxon>Bradyrhizobium</taxon>
    </lineage>
</organism>
<name>A0A1C3W0M4_9BRAD</name>
<dbReference type="AlphaFoldDB" id="A0A1C3W0M4"/>
<reference evidence="1 2" key="1">
    <citation type="submission" date="2016-08" db="EMBL/GenBank/DDBJ databases">
        <authorList>
            <person name="Seilhamer J.J."/>
        </authorList>
    </citation>
    <scope>NUCLEOTIDE SEQUENCE [LARGE SCALE GENOMIC DNA]</scope>
    <source>
        <strain evidence="1 2">CCBAU 10071</strain>
    </source>
</reference>